<keyword evidence="5" id="KW-0677">Repeat</keyword>
<keyword evidence="10" id="KW-1185">Reference proteome</keyword>
<dbReference type="PANTHER" id="PTHR10219:SF97">
    <property type="entry name" value="GLYCOLIPID TRANSFER PROTEIN"/>
    <property type="match status" value="1"/>
</dbReference>
<evidence type="ECO:0000256" key="7">
    <source>
        <dbReference type="ARBA" id="ARBA00037246"/>
    </source>
</evidence>
<keyword evidence="3" id="KW-0813">Transport</keyword>
<evidence type="ECO:0000313" key="9">
    <source>
        <dbReference type="EMBL" id="TNM89580.1"/>
    </source>
</evidence>
<dbReference type="InterPro" id="IPR014830">
    <property type="entry name" value="Glycolipid_transfer_prot_dom"/>
</dbReference>
<comment type="similarity">
    <text evidence="2">Belongs to the GLTP family.</text>
</comment>
<dbReference type="PANTHER" id="PTHR10219">
    <property type="entry name" value="GLYCOLIPID TRANSFER PROTEIN-RELATED"/>
    <property type="match status" value="1"/>
</dbReference>
<keyword evidence="4" id="KW-0963">Cytoplasm</keyword>
<dbReference type="Proteomes" id="UP000516260">
    <property type="component" value="Chromosome 4"/>
</dbReference>
<evidence type="ECO:0000256" key="1">
    <source>
        <dbReference type="ARBA" id="ARBA00004496"/>
    </source>
</evidence>
<comment type="caution">
    <text evidence="9">The sequence shown here is derived from an EMBL/GenBank/DDBJ whole genome shotgun (WGS) entry which is preliminary data.</text>
</comment>
<evidence type="ECO:0000259" key="8">
    <source>
        <dbReference type="Pfam" id="PF08718"/>
    </source>
</evidence>
<name>A0A4Z2BEI8_9TELE</name>
<protein>
    <recommendedName>
        <fullName evidence="8">Glycolipid transfer protein domain-containing protein</fullName>
    </recommendedName>
</protein>
<keyword evidence="6" id="KW-0445">Lipid transport</keyword>
<dbReference type="SUPFAM" id="SSF110004">
    <property type="entry name" value="Glycolipid transfer protein, GLTP"/>
    <property type="match status" value="1"/>
</dbReference>
<sequence length="240" mass="27439">MALLMEHQFRQLPADRQVETRPFLEACVTPSPIFRHHLCESSSSDCLGSTIFAPVKADMSANIAKIKVVYDTNPGRFKTLQQILEAEKEMHGDQWPKVGATLALMWLKRGLRFIQIFLQSLANGEKDESNPNLIRVNISKAYEVALKRYHGWFVQQFFKVSSGFHRHSLDTAPMFVFALQVALLSAPYKADFLRALSKGREVKEEDCLEKIRKFLINFTATVDATYEIYGKMNADLDYRA</sequence>
<dbReference type="GO" id="GO:0005829">
    <property type="term" value="C:cytosol"/>
    <property type="evidence" value="ECO:0007669"/>
    <property type="project" value="TreeGrafter"/>
</dbReference>
<evidence type="ECO:0000256" key="4">
    <source>
        <dbReference type="ARBA" id="ARBA00022490"/>
    </source>
</evidence>
<evidence type="ECO:0000256" key="5">
    <source>
        <dbReference type="ARBA" id="ARBA00022737"/>
    </source>
</evidence>
<dbReference type="EMBL" id="SWLE01000017">
    <property type="protein sequence ID" value="TNM89580.1"/>
    <property type="molecule type" value="Genomic_DNA"/>
</dbReference>
<dbReference type="GO" id="GO:0016020">
    <property type="term" value="C:membrane"/>
    <property type="evidence" value="ECO:0007669"/>
    <property type="project" value="TreeGrafter"/>
</dbReference>
<organism evidence="9 10">
    <name type="scientific">Takifugu bimaculatus</name>
    <dbReference type="NCBI Taxonomy" id="433685"/>
    <lineage>
        <taxon>Eukaryota</taxon>
        <taxon>Metazoa</taxon>
        <taxon>Chordata</taxon>
        <taxon>Craniata</taxon>
        <taxon>Vertebrata</taxon>
        <taxon>Euteleostomi</taxon>
        <taxon>Actinopterygii</taxon>
        <taxon>Neopterygii</taxon>
        <taxon>Teleostei</taxon>
        <taxon>Neoteleostei</taxon>
        <taxon>Acanthomorphata</taxon>
        <taxon>Eupercaria</taxon>
        <taxon>Tetraodontiformes</taxon>
        <taxon>Tetradontoidea</taxon>
        <taxon>Tetraodontidae</taxon>
        <taxon>Takifugu</taxon>
    </lineage>
</organism>
<dbReference type="Gene3D" id="1.10.3520.10">
    <property type="entry name" value="Glycolipid transfer protein"/>
    <property type="match status" value="1"/>
</dbReference>
<gene>
    <name evidence="9" type="ORF">fugu_003814</name>
</gene>
<dbReference type="GO" id="GO:1902388">
    <property type="term" value="F:ceramide 1-phosphate transfer activity"/>
    <property type="evidence" value="ECO:0007669"/>
    <property type="project" value="TreeGrafter"/>
</dbReference>
<dbReference type="InterPro" id="IPR036497">
    <property type="entry name" value="GLTP_sf"/>
</dbReference>
<accession>A0A4Z2BEI8</accession>
<dbReference type="GO" id="GO:1902387">
    <property type="term" value="F:ceramide 1-phosphate binding"/>
    <property type="evidence" value="ECO:0007669"/>
    <property type="project" value="TreeGrafter"/>
</dbReference>
<evidence type="ECO:0000256" key="2">
    <source>
        <dbReference type="ARBA" id="ARBA00007148"/>
    </source>
</evidence>
<evidence type="ECO:0000256" key="3">
    <source>
        <dbReference type="ARBA" id="ARBA00022448"/>
    </source>
</evidence>
<dbReference type="Pfam" id="PF08718">
    <property type="entry name" value="GLTP"/>
    <property type="match status" value="1"/>
</dbReference>
<dbReference type="AlphaFoldDB" id="A0A4Z2BEI8"/>
<evidence type="ECO:0000313" key="10">
    <source>
        <dbReference type="Proteomes" id="UP000516260"/>
    </source>
</evidence>
<feature type="domain" description="Glycolipid transfer protein" evidence="8">
    <location>
        <begin position="18"/>
        <end position="161"/>
    </location>
</feature>
<reference evidence="9 10" key="1">
    <citation type="submission" date="2019-04" db="EMBL/GenBank/DDBJ databases">
        <title>The sequence and de novo assembly of Takifugu bimaculatus genome using PacBio and Hi-C technologies.</title>
        <authorList>
            <person name="Xu P."/>
            <person name="Liu B."/>
            <person name="Zhou Z."/>
        </authorList>
    </citation>
    <scope>NUCLEOTIDE SEQUENCE [LARGE SCALE GENOMIC DNA]</scope>
    <source>
        <strain evidence="9">TB-2018</strain>
        <tissue evidence="9">Muscle</tissue>
    </source>
</reference>
<comment type="subcellular location">
    <subcellularLocation>
        <location evidence="1">Cytoplasm</location>
    </subcellularLocation>
</comment>
<comment type="function">
    <text evidence="7">Accelerates the intermembrane transfer of various glycolipids. Catalyzes the transfer of various glycosphingolipids between membranes but does not catalyze the transfer of phospholipids. May be involved in the intracellular translocation of glucosylceramides.</text>
</comment>
<proteinExistence type="inferred from homology"/>
<evidence type="ECO:0000256" key="6">
    <source>
        <dbReference type="ARBA" id="ARBA00023055"/>
    </source>
</evidence>